<sequence length="108" mass="11196">MDEKRVLALLGFLLGLVAGVLILVGAFELGRNQSITVELIAGRIVQVVFGVVILFASLLIYRRTTNAGGFVNLIVGIIGLFVPGIGTTEAALAIISGILGLIASGTFK</sequence>
<accession>A0A0H4TQT0</accession>
<keyword evidence="1" id="KW-0472">Membrane</keyword>
<protein>
    <submittedName>
        <fullName evidence="2">Uncharacterized protein</fullName>
    </submittedName>
</protein>
<reference evidence="2" key="1">
    <citation type="journal article" date="2015" name="ISME J.">
        <title>Aquifer environment selects for microbial species cohorts in sediment and groundwater.</title>
        <authorList>
            <person name="Hug L.A."/>
            <person name="Thomas B.C."/>
            <person name="Brown C.T."/>
            <person name="Frischkorn K.R."/>
            <person name="Williams K.H."/>
            <person name="Tringe S.G."/>
            <person name="Banfield J.F."/>
        </authorList>
    </citation>
    <scope>NUCLEOTIDE SEQUENCE</scope>
</reference>
<name>A0A0H4TQT0_9EURY</name>
<feature type="transmembrane region" description="Helical" evidence="1">
    <location>
        <begin position="67"/>
        <end position="84"/>
    </location>
</feature>
<evidence type="ECO:0000313" key="2">
    <source>
        <dbReference type="EMBL" id="AKQ03144.1"/>
    </source>
</evidence>
<keyword evidence="1" id="KW-1133">Transmembrane helix</keyword>
<feature type="transmembrane region" description="Helical" evidence="1">
    <location>
        <begin position="90"/>
        <end position="107"/>
    </location>
</feature>
<dbReference type="EMBL" id="KT007008">
    <property type="protein sequence ID" value="AKQ03144.1"/>
    <property type="molecule type" value="Genomic_DNA"/>
</dbReference>
<proteinExistence type="predicted"/>
<evidence type="ECO:0000256" key="1">
    <source>
        <dbReference type="SAM" id="Phobius"/>
    </source>
</evidence>
<organism evidence="2">
    <name type="scientific">uncultured euryarchaeote Rifle_16ft_4_minimus_37884</name>
    <dbReference type="NCBI Taxonomy" id="1665196"/>
    <lineage>
        <taxon>Archaea</taxon>
        <taxon>Methanobacteriati</taxon>
        <taxon>Methanobacteriota</taxon>
        <taxon>environmental samples</taxon>
    </lineage>
</organism>
<feature type="transmembrane region" description="Helical" evidence="1">
    <location>
        <begin position="7"/>
        <end position="27"/>
    </location>
</feature>
<dbReference type="AlphaFoldDB" id="A0A0H4TQT0"/>
<feature type="transmembrane region" description="Helical" evidence="1">
    <location>
        <begin position="39"/>
        <end position="60"/>
    </location>
</feature>
<keyword evidence="1" id="KW-0812">Transmembrane</keyword>